<dbReference type="GO" id="GO:0004674">
    <property type="term" value="F:protein serine/threonine kinase activity"/>
    <property type="evidence" value="ECO:0007669"/>
    <property type="project" value="UniProtKB-KW"/>
</dbReference>
<dbReference type="InterPro" id="IPR011009">
    <property type="entry name" value="Kinase-like_dom_sf"/>
</dbReference>
<keyword evidence="2" id="KW-0723">Serine/threonine-protein kinase</keyword>
<keyword evidence="2" id="KW-0808">Transferase</keyword>
<protein>
    <recommendedName>
        <fullName evidence="8">Serine-threonine/tyrosine-protein kinase catalytic domain-containing protein</fullName>
    </recommendedName>
</protein>
<keyword evidence="3" id="KW-0812">Transmembrane</keyword>
<reference evidence="9" key="2">
    <citation type="submission" date="2015-03" db="UniProtKB">
        <authorList>
            <consortium name="EnsemblPlants"/>
        </authorList>
    </citation>
    <scope>IDENTIFICATION</scope>
</reference>
<dbReference type="InterPro" id="IPR001245">
    <property type="entry name" value="Ser-Thr/Tyr_kinase_cat_dom"/>
</dbReference>
<keyword evidence="10" id="KW-1185">Reference proteome</keyword>
<comment type="subcellular location">
    <subcellularLocation>
        <location evidence="1">Membrane</location>
        <topology evidence="1">Single-pass type I membrane protein</topology>
    </subcellularLocation>
</comment>
<keyword evidence="6" id="KW-0472">Membrane</keyword>
<keyword evidence="4" id="KW-0732">Signal</keyword>
<dbReference type="HOGENOM" id="CLU_1995786_0_0_1"/>
<accession>A0A0D3BK85</accession>
<evidence type="ECO:0000256" key="5">
    <source>
        <dbReference type="ARBA" id="ARBA00022989"/>
    </source>
</evidence>
<evidence type="ECO:0000256" key="2">
    <source>
        <dbReference type="ARBA" id="ARBA00022527"/>
    </source>
</evidence>
<keyword evidence="2" id="KW-0418">Kinase</keyword>
<proteinExistence type="predicted"/>
<dbReference type="OMA" id="LKAPCHE"/>
<evidence type="ECO:0000256" key="3">
    <source>
        <dbReference type="ARBA" id="ARBA00022692"/>
    </source>
</evidence>
<dbReference type="Gene3D" id="1.10.510.10">
    <property type="entry name" value="Transferase(Phosphotransferase) domain 1"/>
    <property type="match status" value="1"/>
</dbReference>
<dbReference type="EnsemblPlants" id="Bo3g156870.1">
    <property type="protein sequence ID" value="Bo3g156870.1"/>
    <property type="gene ID" value="Bo3g156870"/>
</dbReference>
<dbReference type="InterPro" id="IPR045874">
    <property type="entry name" value="LRK10/LRL21-25-like"/>
</dbReference>
<keyword evidence="5" id="KW-1133">Transmembrane helix</keyword>
<evidence type="ECO:0000256" key="1">
    <source>
        <dbReference type="ARBA" id="ARBA00004479"/>
    </source>
</evidence>
<dbReference type="Gramene" id="Bo3g156870.1">
    <property type="protein sequence ID" value="Bo3g156870.1"/>
    <property type="gene ID" value="Bo3g156870"/>
</dbReference>
<dbReference type="STRING" id="109376.A0A0D3BK85"/>
<evidence type="ECO:0000259" key="8">
    <source>
        <dbReference type="Pfam" id="PF07714"/>
    </source>
</evidence>
<evidence type="ECO:0000313" key="10">
    <source>
        <dbReference type="Proteomes" id="UP000032141"/>
    </source>
</evidence>
<reference evidence="9 10" key="1">
    <citation type="journal article" date="2014" name="Genome Biol.">
        <title>Transcriptome and methylome profiling reveals relics of genome dominance in the mesopolyploid Brassica oleracea.</title>
        <authorList>
            <person name="Parkin I.A."/>
            <person name="Koh C."/>
            <person name="Tang H."/>
            <person name="Robinson S.J."/>
            <person name="Kagale S."/>
            <person name="Clarke W.E."/>
            <person name="Town C.D."/>
            <person name="Nixon J."/>
            <person name="Krishnakumar V."/>
            <person name="Bidwell S.L."/>
            <person name="Denoeud F."/>
            <person name="Belcram H."/>
            <person name="Links M.G."/>
            <person name="Just J."/>
            <person name="Clarke C."/>
            <person name="Bender T."/>
            <person name="Huebert T."/>
            <person name="Mason A.S."/>
            <person name="Pires J.C."/>
            <person name="Barker G."/>
            <person name="Moore J."/>
            <person name="Walley P.G."/>
            <person name="Manoli S."/>
            <person name="Batley J."/>
            <person name="Edwards D."/>
            <person name="Nelson M.N."/>
            <person name="Wang X."/>
            <person name="Paterson A.H."/>
            <person name="King G."/>
            <person name="Bancroft I."/>
            <person name="Chalhoub B."/>
            <person name="Sharpe A.G."/>
        </authorList>
    </citation>
    <scope>NUCLEOTIDE SEQUENCE</scope>
    <source>
        <strain evidence="9 10">cv. TO1000</strain>
    </source>
</reference>
<dbReference type="Pfam" id="PF07714">
    <property type="entry name" value="PK_Tyr_Ser-Thr"/>
    <property type="match status" value="1"/>
</dbReference>
<dbReference type="GO" id="GO:0016020">
    <property type="term" value="C:membrane"/>
    <property type="evidence" value="ECO:0007669"/>
    <property type="project" value="UniProtKB-SubCell"/>
</dbReference>
<evidence type="ECO:0000256" key="6">
    <source>
        <dbReference type="ARBA" id="ARBA00023136"/>
    </source>
</evidence>
<sequence>MDLKAPCHEVGGVKFGDIHHVDIEQRLCGINLSVVSSHDKRREILRRRIDGGQKISRVIDRLVYHSRASHVNIVSLFEFFYERSKRAIIYEFMPNGSLNKFISENMSTKMEWNTLYNIAVGVPRG</sequence>
<keyword evidence="7" id="KW-0325">Glycoprotein</keyword>
<dbReference type="AlphaFoldDB" id="A0A0D3BK85"/>
<dbReference type="Proteomes" id="UP000032141">
    <property type="component" value="Chromosome C3"/>
</dbReference>
<evidence type="ECO:0000256" key="7">
    <source>
        <dbReference type="ARBA" id="ARBA00023180"/>
    </source>
</evidence>
<evidence type="ECO:0000313" key="9">
    <source>
        <dbReference type="EnsemblPlants" id="Bo3g156870.1"/>
    </source>
</evidence>
<dbReference type="PANTHER" id="PTHR27009">
    <property type="entry name" value="RUST RESISTANCE KINASE LR10-RELATED"/>
    <property type="match status" value="1"/>
</dbReference>
<organism evidence="9 10">
    <name type="scientific">Brassica oleracea var. oleracea</name>
    <dbReference type="NCBI Taxonomy" id="109376"/>
    <lineage>
        <taxon>Eukaryota</taxon>
        <taxon>Viridiplantae</taxon>
        <taxon>Streptophyta</taxon>
        <taxon>Embryophyta</taxon>
        <taxon>Tracheophyta</taxon>
        <taxon>Spermatophyta</taxon>
        <taxon>Magnoliopsida</taxon>
        <taxon>eudicotyledons</taxon>
        <taxon>Gunneridae</taxon>
        <taxon>Pentapetalae</taxon>
        <taxon>rosids</taxon>
        <taxon>malvids</taxon>
        <taxon>Brassicales</taxon>
        <taxon>Brassicaceae</taxon>
        <taxon>Brassiceae</taxon>
        <taxon>Brassica</taxon>
    </lineage>
</organism>
<evidence type="ECO:0000256" key="4">
    <source>
        <dbReference type="ARBA" id="ARBA00022729"/>
    </source>
</evidence>
<name>A0A0D3BK85_BRAOL</name>
<dbReference type="SUPFAM" id="SSF56112">
    <property type="entry name" value="Protein kinase-like (PK-like)"/>
    <property type="match status" value="1"/>
</dbReference>
<feature type="domain" description="Serine-threonine/tyrosine-protein kinase catalytic" evidence="8">
    <location>
        <begin position="56"/>
        <end position="123"/>
    </location>
</feature>